<gene>
    <name evidence="2" type="ORF">M9458_015250</name>
</gene>
<evidence type="ECO:0000313" key="3">
    <source>
        <dbReference type="Proteomes" id="UP001529510"/>
    </source>
</evidence>
<proteinExistence type="predicted"/>
<feature type="non-terminal residue" evidence="2">
    <location>
        <position position="1"/>
    </location>
</feature>
<dbReference type="AlphaFoldDB" id="A0ABD0QPV2"/>
<keyword evidence="1" id="KW-0732">Signal</keyword>
<dbReference type="Proteomes" id="UP001529510">
    <property type="component" value="Unassembled WGS sequence"/>
</dbReference>
<feature type="non-terminal residue" evidence="2">
    <location>
        <position position="463"/>
    </location>
</feature>
<comment type="caution">
    <text evidence="2">The sequence shown here is derived from an EMBL/GenBank/DDBJ whole genome shotgun (WGS) entry which is preliminary data.</text>
</comment>
<organism evidence="2 3">
    <name type="scientific">Cirrhinus mrigala</name>
    <name type="common">Mrigala</name>
    <dbReference type="NCBI Taxonomy" id="683832"/>
    <lineage>
        <taxon>Eukaryota</taxon>
        <taxon>Metazoa</taxon>
        <taxon>Chordata</taxon>
        <taxon>Craniata</taxon>
        <taxon>Vertebrata</taxon>
        <taxon>Euteleostomi</taxon>
        <taxon>Actinopterygii</taxon>
        <taxon>Neopterygii</taxon>
        <taxon>Teleostei</taxon>
        <taxon>Ostariophysi</taxon>
        <taxon>Cypriniformes</taxon>
        <taxon>Cyprinidae</taxon>
        <taxon>Labeoninae</taxon>
        <taxon>Labeonini</taxon>
        <taxon>Cirrhinus</taxon>
    </lineage>
</organism>
<reference evidence="2 3" key="1">
    <citation type="submission" date="2024-05" db="EMBL/GenBank/DDBJ databases">
        <title>Genome sequencing and assembly of Indian major carp, Cirrhinus mrigala (Hamilton, 1822).</title>
        <authorList>
            <person name="Mohindra V."/>
            <person name="Chowdhury L.M."/>
            <person name="Lal K."/>
            <person name="Jena J.K."/>
        </authorList>
    </citation>
    <scope>NUCLEOTIDE SEQUENCE [LARGE SCALE GENOMIC DNA]</scope>
    <source>
        <strain evidence="2">CM1030</strain>
        <tissue evidence="2">Blood</tissue>
    </source>
</reference>
<keyword evidence="3" id="KW-1185">Reference proteome</keyword>
<evidence type="ECO:0000313" key="2">
    <source>
        <dbReference type="EMBL" id="KAL0188151.1"/>
    </source>
</evidence>
<protein>
    <submittedName>
        <fullName evidence="2">Uncharacterized protein</fullName>
    </submittedName>
</protein>
<feature type="chain" id="PRO_5044819830" evidence="1">
    <location>
        <begin position="16"/>
        <end position="463"/>
    </location>
</feature>
<feature type="signal peptide" evidence="1">
    <location>
        <begin position="1"/>
        <end position="15"/>
    </location>
</feature>
<name>A0ABD0QPV2_CIRMR</name>
<accession>A0ABD0QPV2</accession>
<sequence length="463" mass="49782">HAWIYFVFCLNKCLLHLDPPLLCYLDHTLRNTRPNMDPAVRIMCLRQGDCCLEDYVHNFVVLANLATMEEIPLMIFFRGGLAEPLSSLMPLHDPSWTLETYINLALQLSGSAFFVGVAEEQRGTSATTTIETVCKMAVISGLGHDSSDLPEPGQVTAELPEPGQVTVELPEPSHVTVELPEPSHVTIEPLEPGQVTAELPEPGQVTVELPEPSHVTVELPEPGQVTAELPEPGQVTAELPEPGQVTAELPEPGQVTAELPEQSQVTVELPEPSHVTIELLEPGQVTAELPEPGQVTIELLEPCHTSADLPEPILVSLASSLEDPPLVSTHSADLPVPSAAPWWASALSALLWGVPVPSALPWWASVPSAPPWWVSAPSWGSSDSSPLLWCFPTPPVLPASSWLPARPVPPQSPGPPLHGPGPPSLTLFTLHSISLLDFCVFVECLEATPLKGGYVMIPVYVSL</sequence>
<dbReference type="EMBL" id="JAMKFB020000007">
    <property type="protein sequence ID" value="KAL0188151.1"/>
    <property type="molecule type" value="Genomic_DNA"/>
</dbReference>
<evidence type="ECO:0000256" key="1">
    <source>
        <dbReference type="SAM" id="SignalP"/>
    </source>
</evidence>